<proteinExistence type="predicted"/>
<name>A0A921LMW3_9FIRM</name>
<sequence length="143" mass="16131">MQNDNEKMLQEIVQNTEMGKNTLDEMMGLTHDQRLKDEMMRQKREYRRINQAAHTALDAIGAQAQGQSAAARMSVSMGIRTRTMLDKSTRNLATMLAEGSGQGVMDCKRAEKDYPSASPGAQQLCRELGEMQAKAEMTWREFI</sequence>
<gene>
    <name evidence="1" type="ORF">K8V20_01730</name>
</gene>
<evidence type="ECO:0000313" key="2">
    <source>
        <dbReference type="Proteomes" id="UP000782880"/>
    </source>
</evidence>
<dbReference type="AlphaFoldDB" id="A0A921LMW3"/>
<dbReference type="EMBL" id="DYVE01000051">
    <property type="protein sequence ID" value="HJG27354.1"/>
    <property type="molecule type" value="Genomic_DNA"/>
</dbReference>
<organism evidence="1 2">
    <name type="scientific">Subdoligranulum variabile</name>
    <dbReference type="NCBI Taxonomy" id="214851"/>
    <lineage>
        <taxon>Bacteria</taxon>
        <taxon>Bacillati</taxon>
        <taxon>Bacillota</taxon>
        <taxon>Clostridia</taxon>
        <taxon>Eubacteriales</taxon>
        <taxon>Oscillospiraceae</taxon>
        <taxon>Subdoligranulum</taxon>
    </lineage>
</organism>
<comment type="caution">
    <text evidence="1">The sequence shown here is derived from an EMBL/GenBank/DDBJ whole genome shotgun (WGS) entry which is preliminary data.</text>
</comment>
<accession>A0A921LMW3</accession>
<reference evidence="1" key="1">
    <citation type="journal article" date="2021" name="PeerJ">
        <title>Extensive microbial diversity within the chicken gut microbiome revealed by metagenomics and culture.</title>
        <authorList>
            <person name="Gilroy R."/>
            <person name="Ravi A."/>
            <person name="Getino M."/>
            <person name="Pursley I."/>
            <person name="Horton D.L."/>
            <person name="Alikhan N.F."/>
            <person name="Baker D."/>
            <person name="Gharbi K."/>
            <person name="Hall N."/>
            <person name="Watson M."/>
            <person name="Adriaenssens E.M."/>
            <person name="Foster-Nyarko E."/>
            <person name="Jarju S."/>
            <person name="Secka A."/>
            <person name="Antonio M."/>
            <person name="Oren A."/>
            <person name="Chaudhuri R.R."/>
            <person name="La Ragione R."/>
            <person name="Hildebrand F."/>
            <person name="Pallen M.J."/>
        </authorList>
    </citation>
    <scope>NUCLEOTIDE SEQUENCE</scope>
    <source>
        <strain evidence="1">ChiBcec21-2208</strain>
    </source>
</reference>
<dbReference type="Proteomes" id="UP000782880">
    <property type="component" value="Unassembled WGS sequence"/>
</dbReference>
<reference evidence="1" key="2">
    <citation type="submission" date="2021-09" db="EMBL/GenBank/DDBJ databases">
        <authorList>
            <person name="Gilroy R."/>
        </authorList>
    </citation>
    <scope>NUCLEOTIDE SEQUENCE</scope>
    <source>
        <strain evidence="1">ChiBcec21-2208</strain>
    </source>
</reference>
<protein>
    <submittedName>
        <fullName evidence="1">Uncharacterized protein</fullName>
    </submittedName>
</protein>
<evidence type="ECO:0000313" key="1">
    <source>
        <dbReference type="EMBL" id="HJG27354.1"/>
    </source>
</evidence>